<evidence type="ECO:0000256" key="1">
    <source>
        <dbReference type="ARBA" id="ARBA00022598"/>
    </source>
</evidence>
<dbReference type="AlphaFoldDB" id="A0A2N3LQT5"/>
<name>A0A2N3LQT5_9BACI</name>
<reference evidence="5 6" key="1">
    <citation type="submission" date="2017-11" db="EMBL/GenBank/DDBJ databases">
        <title>Bacillus camelliae sp. nov., isolated from pu'er tea.</title>
        <authorList>
            <person name="Niu L."/>
        </authorList>
    </citation>
    <scope>NUCLEOTIDE SEQUENCE [LARGE SCALE GENOMIC DNA]</scope>
    <source>
        <strain evidence="5 6">7578-1</strain>
    </source>
</reference>
<comment type="similarity">
    <text evidence="2">Belongs to the BshC family.</text>
</comment>
<comment type="caution">
    <text evidence="5">The sequence shown here is derived from an EMBL/GenBank/DDBJ whole genome shotgun (WGS) entry which is preliminary data.</text>
</comment>
<proteinExistence type="inferred from homology"/>
<evidence type="ECO:0000259" key="4">
    <source>
        <dbReference type="Pfam" id="PF24850"/>
    </source>
</evidence>
<organism evidence="5 6">
    <name type="scientific">Heyndrickxia camelliae</name>
    <dbReference type="NCBI Taxonomy" id="1707093"/>
    <lineage>
        <taxon>Bacteria</taxon>
        <taxon>Bacillati</taxon>
        <taxon>Bacillota</taxon>
        <taxon>Bacilli</taxon>
        <taxon>Bacillales</taxon>
        <taxon>Bacillaceae</taxon>
        <taxon>Heyndrickxia</taxon>
    </lineage>
</organism>
<sequence>MDLEKIFIPATNRFASLYIEQKKPVKDFFHYDITDQDVFKKRYKDVQARTFEREKLADCIEAYMEKFSPTEEVKKSLAKLRQPESVVVIGGQQAGLLTGPLYTVHKLISIIHLAREQEQALQVPVVPVFWIAGEDHDYLEVNHVFVEKDRSIHKLSYAEGPIDKRMVSDVEFDKVHMKKWVKKVFEHFGETEYTNKLLHMMDNTIDQSKTFVDFFVKVILDLFSKYGVLLIDSADKQLRRLEVPFFKQIIEQSSSITNLVLQQQQNIGSFDFANTIDIGKNAVNLFYYDGKERILLDYFPEQDIYIGKNNKVQFTKMELLTELENHPEHFSNNVVTRPMMEEWLFPTLAFIGGPGEIAYWAELKLAFEHMGFDMPPVIARLNLTILERSIAADMEEMQLDVVQTIRDGVEEVRTDYWNSVKDETLDGLVSEARDWLEKQYSQILSNSDKGIEPLIEKNLSIHMRQLEFLQRKINLNIEQKHDNVLEVYNRIERSLRPNNSPQERIWNIFYFINKYGIAFIDDLLSLPYEFDGTHKLIRL</sequence>
<accession>A0A2N3LQT5</accession>
<evidence type="ECO:0000313" key="5">
    <source>
        <dbReference type="EMBL" id="PKR86958.1"/>
    </source>
</evidence>
<dbReference type="EMBL" id="PIQO01000001">
    <property type="protein sequence ID" value="PKR86958.1"/>
    <property type="molecule type" value="Genomic_DNA"/>
</dbReference>
<dbReference type="EC" id="6.-.-.-" evidence="2"/>
<feature type="domain" description="Bacillithiol biosynthesis BshC N-terminal Rossmann-like" evidence="3">
    <location>
        <begin position="1"/>
        <end position="380"/>
    </location>
</feature>
<dbReference type="PIRSF" id="PIRSF012535">
    <property type="entry name" value="UCP012535"/>
    <property type="match status" value="1"/>
</dbReference>
<keyword evidence="1 2" id="KW-0436">Ligase</keyword>
<keyword evidence="6" id="KW-1185">Reference proteome</keyword>
<dbReference type="InterPro" id="IPR055398">
    <property type="entry name" value="Rossmann-like_BshC"/>
</dbReference>
<dbReference type="Proteomes" id="UP000233440">
    <property type="component" value="Unassembled WGS sequence"/>
</dbReference>
<dbReference type="Pfam" id="PF24850">
    <property type="entry name" value="CC_BshC"/>
    <property type="match status" value="1"/>
</dbReference>
<evidence type="ECO:0000259" key="3">
    <source>
        <dbReference type="Pfam" id="PF10079"/>
    </source>
</evidence>
<protein>
    <recommendedName>
        <fullName evidence="2">Putative cysteine ligase BshC</fullName>
        <ecNumber evidence="2">6.-.-.-</ecNumber>
    </recommendedName>
</protein>
<gene>
    <name evidence="2 5" type="primary">bshC</name>
    <name evidence="5" type="ORF">CWO92_02590</name>
</gene>
<dbReference type="InterPro" id="IPR055399">
    <property type="entry name" value="CC_BshC"/>
</dbReference>
<evidence type="ECO:0000313" key="6">
    <source>
        <dbReference type="Proteomes" id="UP000233440"/>
    </source>
</evidence>
<dbReference type="RefSeq" id="WP_101352608.1">
    <property type="nucleotide sequence ID" value="NZ_PIQO01000001.1"/>
</dbReference>
<dbReference type="OrthoDB" id="9765151at2"/>
<dbReference type="NCBIfam" id="TIGR03998">
    <property type="entry name" value="thiol_BshC"/>
    <property type="match status" value="1"/>
</dbReference>
<dbReference type="InterPro" id="IPR011199">
    <property type="entry name" value="Bacillithiol_biosynth_BshC"/>
</dbReference>
<dbReference type="GO" id="GO:0016874">
    <property type="term" value="F:ligase activity"/>
    <property type="evidence" value="ECO:0007669"/>
    <property type="project" value="UniProtKB-UniRule"/>
</dbReference>
<dbReference type="Pfam" id="PF10079">
    <property type="entry name" value="Rossmann-like_BshC"/>
    <property type="match status" value="1"/>
</dbReference>
<feature type="domain" description="Bacillithiol biosynthesis BshC C-terminal coiled-coil" evidence="4">
    <location>
        <begin position="384"/>
        <end position="539"/>
    </location>
</feature>
<comment type="function">
    <text evidence="2">Involved in bacillithiol (BSH) biosynthesis. May catalyze the last step of the pathway, the addition of cysteine to glucosamine malate (GlcN-Mal) to generate BSH.</text>
</comment>
<evidence type="ECO:0000256" key="2">
    <source>
        <dbReference type="HAMAP-Rule" id="MF_01867"/>
    </source>
</evidence>
<dbReference type="HAMAP" id="MF_01867">
    <property type="entry name" value="BshC"/>
    <property type="match status" value="1"/>
</dbReference>